<keyword evidence="1" id="KW-0436">Ligase</keyword>
<dbReference type="FunFam" id="3.40.50.720:FF:000277">
    <property type="entry name" value="Succinate--CoA ligase [ADP-forming] subunit alpha"/>
    <property type="match status" value="1"/>
</dbReference>
<keyword evidence="2" id="KW-0547">Nucleotide-binding</keyword>
<evidence type="ECO:0000256" key="1">
    <source>
        <dbReference type="ARBA" id="ARBA00022598"/>
    </source>
</evidence>
<reference evidence="6 7" key="1">
    <citation type="journal article" date="2010" name="Stand. Genomic Sci.">
        <title>Complete genome sequence of Aminobacterium colombiense type strain (ALA-1).</title>
        <authorList>
            <person name="Chertkov O."/>
            <person name="Sikorski J."/>
            <person name="Brambilla E."/>
            <person name="Lapidus A."/>
            <person name="Copeland A."/>
            <person name="Glavina Del Rio T."/>
            <person name="Nolan M."/>
            <person name="Lucas S."/>
            <person name="Tice H."/>
            <person name="Cheng J.F."/>
            <person name="Han C."/>
            <person name="Detter J.C."/>
            <person name="Bruce D."/>
            <person name="Tapia R."/>
            <person name="Goodwin L."/>
            <person name="Pitluck S."/>
            <person name="Liolios K."/>
            <person name="Ivanova N."/>
            <person name="Mavromatis K."/>
            <person name="Ovchinnikova G."/>
            <person name="Pati A."/>
            <person name="Chen A."/>
            <person name="Palaniappan K."/>
            <person name="Land M."/>
            <person name="Hauser L."/>
            <person name="Chang Y.J."/>
            <person name="Jeffries C.D."/>
            <person name="Spring S."/>
            <person name="Rohde M."/>
            <person name="Goker M."/>
            <person name="Bristow J."/>
            <person name="Eisen J.A."/>
            <person name="Markowitz V."/>
            <person name="Hugenholtz P."/>
            <person name="Kyrpides N.C."/>
            <person name="Klenk H.P."/>
        </authorList>
    </citation>
    <scope>NUCLEOTIDE SEQUENCE [LARGE SCALE GENOMIC DNA]</scope>
    <source>
        <strain evidence="7">DSM 12261 / ALA-1</strain>
    </source>
</reference>
<dbReference type="GO" id="GO:0009361">
    <property type="term" value="C:succinate-CoA ligase complex (ADP-forming)"/>
    <property type="evidence" value="ECO:0007669"/>
    <property type="project" value="TreeGrafter"/>
</dbReference>
<evidence type="ECO:0000313" key="7">
    <source>
        <dbReference type="Proteomes" id="UP000002366"/>
    </source>
</evidence>
<evidence type="ECO:0000256" key="2">
    <source>
        <dbReference type="ARBA" id="ARBA00022741"/>
    </source>
</evidence>
<dbReference type="InterPro" id="IPR003781">
    <property type="entry name" value="CoA-bd"/>
</dbReference>
<dbReference type="SMART" id="SM00881">
    <property type="entry name" value="CoA_binding"/>
    <property type="match status" value="1"/>
</dbReference>
<dbReference type="Gene3D" id="3.40.50.261">
    <property type="entry name" value="Succinyl-CoA synthetase domains"/>
    <property type="match status" value="1"/>
</dbReference>
<keyword evidence="7" id="KW-1185">Reference proteome</keyword>
<dbReference type="RefSeq" id="WP_013047919.1">
    <property type="nucleotide sequence ID" value="NC_014011.1"/>
</dbReference>
<dbReference type="KEGG" id="aco:Amico_0516"/>
<dbReference type="SUPFAM" id="SSF52210">
    <property type="entry name" value="Succinyl-CoA synthetase domains"/>
    <property type="match status" value="1"/>
</dbReference>
<evidence type="ECO:0000313" key="6">
    <source>
        <dbReference type="EMBL" id="ADE56653.1"/>
    </source>
</evidence>
<dbReference type="InterPro" id="IPR036291">
    <property type="entry name" value="NAD(P)-bd_dom_sf"/>
</dbReference>
<dbReference type="NCBIfam" id="NF004230">
    <property type="entry name" value="PRK05678.1"/>
    <property type="match status" value="1"/>
</dbReference>
<proteinExistence type="inferred from homology"/>
<comment type="similarity">
    <text evidence="3">Belongs to the succinate/malate CoA ligase alpha subunit family.</text>
</comment>
<dbReference type="GO" id="GO:0004775">
    <property type="term" value="F:succinate-CoA ligase (ADP-forming) activity"/>
    <property type="evidence" value="ECO:0007669"/>
    <property type="project" value="TreeGrafter"/>
</dbReference>
<protein>
    <submittedName>
        <fullName evidence="6">Succinyl-CoA synthetase, alpha subunit</fullName>
    </submittedName>
</protein>
<dbReference type="HOGENOM" id="CLU_052104_0_0_0"/>
<dbReference type="SUPFAM" id="SSF51735">
    <property type="entry name" value="NAD(P)-binding Rossmann-fold domains"/>
    <property type="match status" value="1"/>
</dbReference>
<dbReference type="Pfam" id="PF00549">
    <property type="entry name" value="Ligase_CoA"/>
    <property type="match status" value="1"/>
</dbReference>
<dbReference type="UniPathway" id="UPA00223">
    <property type="reaction ID" value="UER00999"/>
</dbReference>
<dbReference type="Proteomes" id="UP000002366">
    <property type="component" value="Chromosome"/>
</dbReference>
<dbReference type="PRINTS" id="PR01798">
    <property type="entry name" value="SCOASYNTHASE"/>
</dbReference>
<dbReference type="EMBL" id="CP001997">
    <property type="protein sequence ID" value="ADE56653.1"/>
    <property type="molecule type" value="Genomic_DNA"/>
</dbReference>
<feature type="domain" description="CoA-binding" evidence="5">
    <location>
        <begin position="4"/>
        <end position="100"/>
    </location>
</feature>
<dbReference type="PIRSF" id="PIRSF001553">
    <property type="entry name" value="SucCS_alpha"/>
    <property type="match status" value="1"/>
</dbReference>
<evidence type="ECO:0000259" key="5">
    <source>
        <dbReference type="SMART" id="SM00881"/>
    </source>
</evidence>
<dbReference type="PANTHER" id="PTHR11117">
    <property type="entry name" value="SUCCINYL-COA LIGASE SUBUNIT ALPHA"/>
    <property type="match status" value="1"/>
</dbReference>
<organism evidence="6 7">
    <name type="scientific">Aminobacterium colombiense (strain DSM 12261 / ALA-1)</name>
    <dbReference type="NCBI Taxonomy" id="572547"/>
    <lineage>
        <taxon>Bacteria</taxon>
        <taxon>Thermotogati</taxon>
        <taxon>Synergistota</taxon>
        <taxon>Synergistia</taxon>
        <taxon>Synergistales</taxon>
        <taxon>Aminobacteriaceae</taxon>
        <taxon>Aminobacterium</taxon>
    </lineage>
</organism>
<evidence type="ECO:0000256" key="4">
    <source>
        <dbReference type="PIRSR" id="PIRSR001553-1"/>
    </source>
</evidence>
<dbReference type="Pfam" id="PF02629">
    <property type="entry name" value="CoA_binding"/>
    <property type="match status" value="1"/>
</dbReference>
<dbReference type="OrthoDB" id="9807196at2"/>
<dbReference type="GO" id="GO:0000166">
    <property type="term" value="F:nucleotide binding"/>
    <property type="evidence" value="ECO:0007669"/>
    <property type="project" value="UniProtKB-KW"/>
</dbReference>
<dbReference type="InterPro" id="IPR016102">
    <property type="entry name" value="Succinyl-CoA_synth-like"/>
</dbReference>
<dbReference type="eggNOG" id="COG0074">
    <property type="taxonomic scope" value="Bacteria"/>
</dbReference>
<dbReference type="InterPro" id="IPR005811">
    <property type="entry name" value="SUCC_ACL_C"/>
</dbReference>
<name>D5EDM1_AMICL</name>
<gene>
    <name evidence="6" type="ordered locus">Amico_0516</name>
</gene>
<dbReference type="AlphaFoldDB" id="D5EDM1"/>
<dbReference type="PANTHER" id="PTHR11117:SF2">
    <property type="entry name" value="SUCCINATE--COA LIGASE [ADP_GDP-FORMING] SUBUNIT ALPHA, MITOCHONDRIAL"/>
    <property type="match status" value="1"/>
</dbReference>
<dbReference type="InterPro" id="IPR005810">
    <property type="entry name" value="CoA_lig_alpha"/>
</dbReference>
<sequence>MSILINADTKVLVQGITGRSGALQTQTLIEYGTRIVAGVTPGKGGMIVHDIPVFDFVSEAVSRYGADAAISFVPPALAKDAAFEIIDSAIPLLVLTMEGIPQKDVLAIISYASAHNTRIIGPGAAGLIAPGKCKLGAHPARMFKEGHVGVVSKSGALSYEMGKTLTEAGIGQSTVVALGGGPIWGTTQKEIVELFEKDPETEIILLLGEIGGATEIKAAEYIAEHVTKPVVSLIVGRSAPEGKSLGHAGAIIRGNKGTAASKMKALAKSGVYVAQNPREVIEIIRKLR</sequence>
<evidence type="ECO:0000256" key="3">
    <source>
        <dbReference type="ARBA" id="ARBA00060724"/>
    </source>
</evidence>
<dbReference type="GO" id="GO:0004776">
    <property type="term" value="F:succinate-CoA ligase (GDP-forming) activity"/>
    <property type="evidence" value="ECO:0007669"/>
    <property type="project" value="TreeGrafter"/>
</dbReference>
<dbReference type="Gene3D" id="3.40.50.720">
    <property type="entry name" value="NAD(P)-binding Rossmann-like Domain"/>
    <property type="match status" value="1"/>
</dbReference>
<dbReference type="GO" id="GO:0006099">
    <property type="term" value="P:tricarboxylic acid cycle"/>
    <property type="evidence" value="ECO:0007669"/>
    <property type="project" value="UniProtKB-UniPathway"/>
</dbReference>
<feature type="active site" description="Tele-phosphohistidine intermediate" evidence="4">
    <location>
        <position position="247"/>
    </location>
</feature>
<accession>D5EDM1</accession>
<dbReference type="STRING" id="572547.Amico_0516"/>